<dbReference type="EMBL" id="QGNW01000620">
    <property type="protein sequence ID" value="RVW66856.1"/>
    <property type="molecule type" value="Genomic_DNA"/>
</dbReference>
<name>A0A438G3U5_VITVI</name>
<comment type="caution">
    <text evidence="1">The sequence shown here is derived from an EMBL/GenBank/DDBJ whole genome shotgun (WGS) entry which is preliminary data.</text>
</comment>
<dbReference type="AlphaFoldDB" id="A0A438G3U5"/>
<dbReference type="Proteomes" id="UP000288805">
    <property type="component" value="Unassembled WGS sequence"/>
</dbReference>
<reference evidence="1 2" key="1">
    <citation type="journal article" date="2018" name="PLoS Genet.">
        <title>Population sequencing reveals clonal diversity and ancestral inbreeding in the grapevine cultivar Chardonnay.</title>
        <authorList>
            <person name="Roach M.J."/>
            <person name="Johnson D.L."/>
            <person name="Bohlmann J."/>
            <person name="van Vuuren H.J."/>
            <person name="Jones S.J."/>
            <person name="Pretorius I.S."/>
            <person name="Schmidt S.A."/>
            <person name="Borneman A.R."/>
        </authorList>
    </citation>
    <scope>NUCLEOTIDE SEQUENCE [LARGE SCALE GENOMIC DNA]</scope>
    <source>
        <strain evidence="2">cv. Chardonnay</strain>
        <tissue evidence="1">Leaf</tissue>
    </source>
</reference>
<gene>
    <name evidence="1" type="ORF">CK203_066523</name>
</gene>
<proteinExistence type="predicted"/>
<accession>A0A438G3U5</accession>
<organism evidence="1 2">
    <name type="scientific">Vitis vinifera</name>
    <name type="common">Grape</name>
    <dbReference type="NCBI Taxonomy" id="29760"/>
    <lineage>
        <taxon>Eukaryota</taxon>
        <taxon>Viridiplantae</taxon>
        <taxon>Streptophyta</taxon>
        <taxon>Embryophyta</taxon>
        <taxon>Tracheophyta</taxon>
        <taxon>Spermatophyta</taxon>
        <taxon>Magnoliopsida</taxon>
        <taxon>eudicotyledons</taxon>
        <taxon>Gunneridae</taxon>
        <taxon>Pentapetalae</taxon>
        <taxon>rosids</taxon>
        <taxon>Vitales</taxon>
        <taxon>Vitaceae</taxon>
        <taxon>Viteae</taxon>
        <taxon>Vitis</taxon>
    </lineage>
</organism>
<protein>
    <submittedName>
        <fullName evidence="1">Uncharacterized protein</fullName>
    </submittedName>
</protein>
<evidence type="ECO:0000313" key="2">
    <source>
        <dbReference type="Proteomes" id="UP000288805"/>
    </source>
</evidence>
<evidence type="ECO:0000313" key="1">
    <source>
        <dbReference type="EMBL" id="RVW66856.1"/>
    </source>
</evidence>
<sequence>MFEAIQYLVSSKKLEDGFGMDNVAVVNGRGKITRLCDDNMGLDLQFIHNNIARVLHDILNTAMAQMNQTNDFRLLIDVLRDHEHFMINISYPVTCLKLFNTWYHQRSWKMDLVWIM</sequence>